<evidence type="ECO:0000256" key="7">
    <source>
        <dbReference type="PROSITE-ProRule" id="PRU00236"/>
    </source>
</evidence>
<keyword evidence="5 7" id="KW-0862">Zinc</keyword>
<evidence type="ECO:0000256" key="3">
    <source>
        <dbReference type="ARBA" id="ARBA00022679"/>
    </source>
</evidence>
<dbReference type="InterPro" id="IPR026591">
    <property type="entry name" value="Sirtuin_cat_small_dom_sf"/>
</dbReference>
<dbReference type="InterPro" id="IPR026590">
    <property type="entry name" value="Ssirtuin_cat_dom"/>
</dbReference>
<feature type="active site" description="Proton acceptor" evidence="7">
    <location>
        <position position="237"/>
    </location>
</feature>
<feature type="domain" description="Deacetylase sirtuin-type" evidence="9">
    <location>
        <begin position="110"/>
        <end position="372"/>
    </location>
</feature>
<evidence type="ECO:0000259" key="9">
    <source>
        <dbReference type="PROSITE" id="PS50305"/>
    </source>
</evidence>
<dbReference type="PROSITE" id="PS50305">
    <property type="entry name" value="SIRTUIN"/>
    <property type="match status" value="1"/>
</dbReference>
<feature type="region of interest" description="Disordered" evidence="8">
    <location>
        <begin position="1"/>
        <end position="32"/>
    </location>
</feature>
<evidence type="ECO:0000256" key="1">
    <source>
        <dbReference type="ARBA" id="ARBA00001947"/>
    </source>
</evidence>
<sequence>MKDIDKKIEGKLKQKDSKPDNPASDSEDSVSFDLTPELSKDLLEECKKTNRDPTEILVLLGFPDVAAMLNCMDKEDLYPVLESILLDPNPVAVLMSLEKQMSSLKNHRKKLESISTEEDVMKALQKANNIIVITGAGTSVSCGIPDFRSPGGLYDQINEKFNLQDPHLLFDINYLKTNPSPFFEFAKQLFPSADLKPSFSHYFIKELENKKKLLRHYTQNIDMLEQVCGITSSVQCHGSFEKAKCITCPSTMTGNELRTIIHNEGIPYCKNCSDGKSFYKPSIVFFGEALPDEFFQKIEEDCNKCDLLLVIGSSLQVEPVAHIPHFINEINPETPQILINNEIVGGAHEWDYFFEGPCDDSIKSLSQKLSWNFFATPNQKT</sequence>
<keyword evidence="3" id="KW-0808">Transferase</keyword>
<reference evidence="10" key="1">
    <citation type="journal article" date="2020" name="J. Eukaryot. Microbiol.">
        <title>De novo Sequencing, Assembly and Annotation of the Transcriptome for the Free-Living Testate Amoeba Arcella intermedia.</title>
        <authorList>
            <person name="Ribeiro G.M."/>
            <person name="Porfirio-Sousa A.L."/>
            <person name="Maurer-Alcala X.X."/>
            <person name="Katz L.A."/>
            <person name="Lahr D.J.G."/>
        </authorList>
    </citation>
    <scope>NUCLEOTIDE SEQUENCE</scope>
</reference>
<accession>A0A6B2L6P9</accession>
<dbReference type="InterPro" id="IPR050134">
    <property type="entry name" value="NAD-dep_sirtuin_deacylases"/>
</dbReference>
<feature type="binding site" evidence="7">
    <location>
        <position position="245"/>
    </location>
    <ligand>
        <name>Zn(2+)</name>
        <dbReference type="ChEBI" id="CHEBI:29105"/>
    </ligand>
</feature>
<protein>
    <recommendedName>
        <fullName evidence="9">Deacetylase sirtuin-type domain-containing protein</fullName>
    </recommendedName>
</protein>
<keyword evidence="4 7" id="KW-0479">Metal-binding</keyword>
<evidence type="ECO:0000313" key="10">
    <source>
        <dbReference type="EMBL" id="NDV32649.1"/>
    </source>
</evidence>
<dbReference type="Pfam" id="PF02146">
    <property type="entry name" value="SIR2"/>
    <property type="match status" value="1"/>
</dbReference>
<feature type="compositionally biased region" description="Basic and acidic residues" evidence="8">
    <location>
        <begin position="1"/>
        <end position="19"/>
    </location>
</feature>
<organism evidence="10">
    <name type="scientific">Arcella intermedia</name>
    <dbReference type="NCBI Taxonomy" id="1963864"/>
    <lineage>
        <taxon>Eukaryota</taxon>
        <taxon>Amoebozoa</taxon>
        <taxon>Tubulinea</taxon>
        <taxon>Elardia</taxon>
        <taxon>Arcellinida</taxon>
        <taxon>Sphaerothecina</taxon>
        <taxon>Arcellidae</taxon>
        <taxon>Arcella</taxon>
    </lineage>
</organism>
<comment type="cofactor">
    <cofactor evidence="1">
        <name>Zn(2+)</name>
        <dbReference type="ChEBI" id="CHEBI:29105"/>
    </cofactor>
</comment>
<dbReference type="InterPro" id="IPR029035">
    <property type="entry name" value="DHS-like_NAD/FAD-binding_dom"/>
</dbReference>
<evidence type="ECO:0000256" key="4">
    <source>
        <dbReference type="ARBA" id="ARBA00022723"/>
    </source>
</evidence>
<dbReference type="PANTHER" id="PTHR11085">
    <property type="entry name" value="NAD-DEPENDENT PROTEIN DEACYLASE SIRTUIN-5, MITOCHONDRIAL-RELATED"/>
    <property type="match status" value="1"/>
</dbReference>
<proteinExistence type="inferred from homology"/>
<dbReference type="PANTHER" id="PTHR11085:SF9">
    <property type="entry name" value="NAD-DEPENDENT PROTEIN DEACETYLASE SIRTUIN-1"/>
    <property type="match status" value="1"/>
</dbReference>
<evidence type="ECO:0000256" key="8">
    <source>
        <dbReference type="SAM" id="MobiDB-lite"/>
    </source>
</evidence>
<dbReference type="InterPro" id="IPR003000">
    <property type="entry name" value="Sirtuin"/>
</dbReference>
<feature type="binding site" evidence="7">
    <location>
        <position position="248"/>
    </location>
    <ligand>
        <name>Zn(2+)</name>
        <dbReference type="ChEBI" id="CHEBI:29105"/>
    </ligand>
</feature>
<feature type="binding site" evidence="7">
    <location>
        <position position="272"/>
    </location>
    <ligand>
        <name>Zn(2+)</name>
        <dbReference type="ChEBI" id="CHEBI:29105"/>
    </ligand>
</feature>
<dbReference type="GO" id="GO:0017136">
    <property type="term" value="F:histone deacetylase activity, NAD-dependent"/>
    <property type="evidence" value="ECO:0007669"/>
    <property type="project" value="TreeGrafter"/>
</dbReference>
<dbReference type="Gene3D" id="3.40.50.1220">
    <property type="entry name" value="TPP-binding domain"/>
    <property type="match status" value="1"/>
</dbReference>
<dbReference type="GO" id="GO:0046872">
    <property type="term" value="F:metal ion binding"/>
    <property type="evidence" value="ECO:0007669"/>
    <property type="project" value="UniProtKB-KW"/>
</dbReference>
<dbReference type="Gene3D" id="3.30.1600.10">
    <property type="entry name" value="SIR2/SIRT2 'Small Domain"/>
    <property type="match status" value="1"/>
</dbReference>
<dbReference type="GO" id="GO:0005634">
    <property type="term" value="C:nucleus"/>
    <property type="evidence" value="ECO:0007669"/>
    <property type="project" value="TreeGrafter"/>
</dbReference>
<dbReference type="GO" id="GO:0070403">
    <property type="term" value="F:NAD+ binding"/>
    <property type="evidence" value="ECO:0007669"/>
    <property type="project" value="InterPro"/>
</dbReference>
<evidence type="ECO:0000256" key="2">
    <source>
        <dbReference type="ARBA" id="ARBA00006988"/>
    </source>
</evidence>
<dbReference type="SUPFAM" id="SSF52467">
    <property type="entry name" value="DHS-like NAD/FAD-binding domain"/>
    <property type="match status" value="1"/>
</dbReference>
<evidence type="ECO:0000256" key="5">
    <source>
        <dbReference type="ARBA" id="ARBA00022833"/>
    </source>
</evidence>
<name>A0A6B2L6P9_9EUKA</name>
<dbReference type="EMBL" id="GIBP01003680">
    <property type="protein sequence ID" value="NDV32649.1"/>
    <property type="molecule type" value="Transcribed_RNA"/>
</dbReference>
<comment type="similarity">
    <text evidence="2">Belongs to the sirtuin family.</text>
</comment>
<keyword evidence="6" id="KW-0520">NAD</keyword>
<evidence type="ECO:0000256" key="6">
    <source>
        <dbReference type="ARBA" id="ARBA00023027"/>
    </source>
</evidence>
<dbReference type="AlphaFoldDB" id="A0A6B2L6P9"/>
<feature type="binding site" evidence="7">
    <location>
        <position position="269"/>
    </location>
    <ligand>
        <name>Zn(2+)</name>
        <dbReference type="ChEBI" id="CHEBI:29105"/>
    </ligand>
</feature>